<evidence type="ECO:0000313" key="1">
    <source>
        <dbReference type="EMBL" id="JAE27059.1"/>
    </source>
</evidence>
<name>A0A0A9GU50_ARUDO</name>
<sequence>MFFPYFLTRYSKYLRIPSFLGSLPLILSSNFLIARLSVKIALGDVRFNFEAASKNVWSSNSLVASDCRSMSRIAFPASSSSGSTMNFTSPRLLWTSAT</sequence>
<reference evidence="1" key="2">
    <citation type="journal article" date="2015" name="Data Brief">
        <title>Shoot transcriptome of the giant reed, Arundo donax.</title>
        <authorList>
            <person name="Barrero R.A."/>
            <person name="Guerrero F.D."/>
            <person name="Moolhuijzen P."/>
            <person name="Goolsby J.A."/>
            <person name="Tidwell J."/>
            <person name="Bellgard S.E."/>
            <person name="Bellgard M.I."/>
        </authorList>
    </citation>
    <scope>NUCLEOTIDE SEQUENCE</scope>
    <source>
        <tissue evidence="1">Shoot tissue taken approximately 20 cm above the soil surface</tissue>
    </source>
</reference>
<dbReference type="AlphaFoldDB" id="A0A0A9GU50"/>
<dbReference type="EMBL" id="GBRH01170837">
    <property type="protein sequence ID" value="JAE27059.1"/>
    <property type="molecule type" value="Transcribed_RNA"/>
</dbReference>
<proteinExistence type="predicted"/>
<reference evidence="1" key="1">
    <citation type="submission" date="2014-09" db="EMBL/GenBank/DDBJ databases">
        <authorList>
            <person name="Magalhaes I.L.F."/>
            <person name="Oliveira U."/>
            <person name="Santos F.R."/>
            <person name="Vidigal T.H.D.A."/>
            <person name="Brescovit A.D."/>
            <person name="Santos A.J."/>
        </authorList>
    </citation>
    <scope>NUCLEOTIDE SEQUENCE</scope>
    <source>
        <tissue evidence="1">Shoot tissue taken approximately 20 cm above the soil surface</tissue>
    </source>
</reference>
<organism evidence="1">
    <name type="scientific">Arundo donax</name>
    <name type="common">Giant reed</name>
    <name type="synonym">Donax arundinaceus</name>
    <dbReference type="NCBI Taxonomy" id="35708"/>
    <lineage>
        <taxon>Eukaryota</taxon>
        <taxon>Viridiplantae</taxon>
        <taxon>Streptophyta</taxon>
        <taxon>Embryophyta</taxon>
        <taxon>Tracheophyta</taxon>
        <taxon>Spermatophyta</taxon>
        <taxon>Magnoliopsida</taxon>
        <taxon>Liliopsida</taxon>
        <taxon>Poales</taxon>
        <taxon>Poaceae</taxon>
        <taxon>PACMAD clade</taxon>
        <taxon>Arundinoideae</taxon>
        <taxon>Arundineae</taxon>
        <taxon>Arundo</taxon>
    </lineage>
</organism>
<accession>A0A0A9GU50</accession>
<protein>
    <submittedName>
        <fullName evidence="1">Uncharacterized protein</fullName>
    </submittedName>
</protein>